<gene>
    <name evidence="8" type="primary">CYP71D9</name>
    <name evidence="8" type="ORF">KSP40_PGU021894</name>
</gene>
<evidence type="ECO:0000256" key="1">
    <source>
        <dbReference type="ARBA" id="ARBA00004167"/>
    </source>
</evidence>
<evidence type="ECO:0000256" key="2">
    <source>
        <dbReference type="ARBA" id="ARBA00010617"/>
    </source>
</evidence>
<keyword evidence="6" id="KW-0472">Membrane</keyword>
<proteinExistence type="inferred from homology"/>
<evidence type="ECO:0000313" key="9">
    <source>
        <dbReference type="Proteomes" id="UP001412067"/>
    </source>
</evidence>
<dbReference type="InterPro" id="IPR002401">
    <property type="entry name" value="Cyt_P450_E_grp-I"/>
</dbReference>
<evidence type="ECO:0000256" key="7">
    <source>
        <dbReference type="RuleBase" id="RU000461"/>
    </source>
</evidence>
<evidence type="ECO:0000313" key="8">
    <source>
        <dbReference type="EMBL" id="KAK8961540.1"/>
    </source>
</evidence>
<keyword evidence="5 7" id="KW-0560">Oxidoreductase</keyword>
<comment type="subcellular location">
    <subcellularLocation>
        <location evidence="1">Membrane</location>
        <topology evidence="1">Single-pass membrane protein</topology>
    </subcellularLocation>
</comment>
<keyword evidence="7" id="KW-0479">Metal-binding</keyword>
<dbReference type="InterPro" id="IPR050193">
    <property type="entry name" value="Cytochrome_P450_71"/>
</dbReference>
<name>A0ABR2MBJ9_9ASPA</name>
<evidence type="ECO:0000256" key="6">
    <source>
        <dbReference type="ARBA" id="ARBA00023136"/>
    </source>
</evidence>
<reference evidence="8 9" key="1">
    <citation type="journal article" date="2022" name="Nat. Plants">
        <title>Genomes of leafy and leafless Platanthera orchids illuminate the evolution of mycoheterotrophy.</title>
        <authorList>
            <person name="Li M.H."/>
            <person name="Liu K.W."/>
            <person name="Li Z."/>
            <person name="Lu H.C."/>
            <person name="Ye Q.L."/>
            <person name="Zhang D."/>
            <person name="Wang J.Y."/>
            <person name="Li Y.F."/>
            <person name="Zhong Z.M."/>
            <person name="Liu X."/>
            <person name="Yu X."/>
            <person name="Liu D.K."/>
            <person name="Tu X.D."/>
            <person name="Liu B."/>
            <person name="Hao Y."/>
            <person name="Liao X.Y."/>
            <person name="Jiang Y.T."/>
            <person name="Sun W.H."/>
            <person name="Chen J."/>
            <person name="Chen Y.Q."/>
            <person name="Ai Y."/>
            <person name="Zhai J.W."/>
            <person name="Wu S.S."/>
            <person name="Zhou Z."/>
            <person name="Hsiao Y.Y."/>
            <person name="Wu W.L."/>
            <person name="Chen Y.Y."/>
            <person name="Lin Y.F."/>
            <person name="Hsu J.L."/>
            <person name="Li C.Y."/>
            <person name="Wang Z.W."/>
            <person name="Zhao X."/>
            <person name="Zhong W.Y."/>
            <person name="Ma X.K."/>
            <person name="Ma L."/>
            <person name="Huang J."/>
            <person name="Chen G.Z."/>
            <person name="Huang M.Z."/>
            <person name="Huang L."/>
            <person name="Peng D.H."/>
            <person name="Luo Y.B."/>
            <person name="Zou S.Q."/>
            <person name="Chen S.P."/>
            <person name="Lan S."/>
            <person name="Tsai W.C."/>
            <person name="Van de Peer Y."/>
            <person name="Liu Z.J."/>
        </authorList>
    </citation>
    <scope>NUCLEOTIDE SEQUENCE [LARGE SCALE GENOMIC DNA]</scope>
    <source>
        <strain evidence="8">Lor288</strain>
    </source>
</reference>
<dbReference type="SUPFAM" id="SSF48264">
    <property type="entry name" value="Cytochrome P450"/>
    <property type="match status" value="1"/>
</dbReference>
<dbReference type="InterPro" id="IPR036396">
    <property type="entry name" value="Cyt_P450_sf"/>
</dbReference>
<keyword evidence="4" id="KW-1133">Transmembrane helix</keyword>
<dbReference type="PROSITE" id="PS00086">
    <property type="entry name" value="CYTOCHROME_P450"/>
    <property type="match status" value="1"/>
</dbReference>
<keyword evidence="3" id="KW-0812">Transmembrane</keyword>
<dbReference type="PRINTS" id="PR00463">
    <property type="entry name" value="EP450I"/>
</dbReference>
<sequence length="109" mass="12430">MGYAIPAGTTVMVNAWAIGRDPKTWNEPQVFWPKRFEEEDSINHKRTNFEFIPFGAGRRSCPGINFGLSTIETTLAYLLYYFDWQSVSVKGGEGTGHGRNFWNCSQEED</sequence>
<evidence type="ECO:0000256" key="4">
    <source>
        <dbReference type="ARBA" id="ARBA00022989"/>
    </source>
</evidence>
<dbReference type="Proteomes" id="UP001412067">
    <property type="component" value="Unassembled WGS sequence"/>
</dbReference>
<comment type="similarity">
    <text evidence="2 7">Belongs to the cytochrome P450 family.</text>
</comment>
<dbReference type="InterPro" id="IPR017972">
    <property type="entry name" value="Cyt_P450_CS"/>
</dbReference>
<comment type="caution">
    <text evidence="8">The sequence shown here is derived from an EMBL/GenBank/DDBJ whole genome shotgun (WGS) entry which is preliminary data.</text>
</comment>
<dbReference type="PANTHER" id="PTHR47956:SF107">
    <property type="entry name" value="CYTOCHROME P450 71B13-RELATED"/>
    <property type="match status" value="1"/>
</dbReference>
<evidence type="ECO:0000256" key="5">
    <source>
        <dbReference type="ARBA" id="ARBA00023002"/>
    </source>
</evidence>
<dbReference type="Pfam" id="PF00067">
    <property type="entry name" value="p450"/>
    <property type="match status" value="1"/>
</dbReference>
<keyword evidence="7" id="KW-0349">Heme</keyword>
<protein>
    <submittedName>
        <fullName evidence="8">Cytochrome P450 71D9</fullName>
    </submittedName>
</protein>
<evidence type="ECO:0000256" key="3">
    <source>
        <dbReference type="ARBA" id="ARBA00022692"/>
    </source>
</evidence>
<keyword evidence="7" id="KW-0503">Monooxygenase</keyword>
<keyword evidence="7" id="KW-0408">Iron</keyword>
<dbReference type="EMBL" id="JBBWWR010000009">
    <property type="protein sequence ID" value="KAK8961540.1"/>
    <property type="molecule type" value="Genomic_DNA"/>
</dbReference>
<dbReference type="PANTHER" id="PTHR47956">
    <property type="entry name" value="CYTOCHROME P450 71B11-RELATED"/>
    <property type="match status" value="1"/>
</dbReference>
<dbReference type="Gene3D" id="1.10.630.10">
    <property type="entry name" value="Cytochrome P450"/>
    <property type="match status" value="1"/>
</dbReference>
<accession>A0ABR2MBJ9</accession>
<organism evidence="8 9">
    <name type="scientific">Platanthera guangdongensis</name>
    <dbReference type="NCBI Taxonomy" id="2320717"/>
    <lineage>
        <taxon>Eukaryota</taxon>
        <taxon>Viridiplantae</taxon>
        <taxon>Streptophyta</taxon>
        <taxon>Embryophyta</taxon>
        <taxon>Tracheophyta</taxon>
        <taxon>Spermatophyta</taxon>
        <taxon>Magnoliopsida</taxon>
        <taxon>Liliopsida</taxon>
        <taxon>Asparagales</taxon>
        <taxon>Orchidaceae</taxon>
        <taxon>Orchidoideae</taxon>
        <taxon>Orchideae</taxon>
        <taxon>Orchidinae</taxon>
        <taxon>Platanthera</taxon>
    </lineage>
</organism>
<dbReference type="InterPro" id="IPR001128">
    <property type="entry name" value="Cyt_P450"/>
</dbReference>
<keyword evidence="9" id="KW-1185">Reference proteome</keyword>